<sequence length="84" mass="10042">MHPSSIHFFVITWYRDNRMTSIHPFLCITWHRDIRMTSIHPFLCITWYRDNRMTSIHSLSGLMNCLVITVAETYQGSFHPYPNP</sequence>
<protein>
    <submittedName>
        <fullName evidence="1">Uncharacterized protein</fullName>
    </submittedName>
</protein>
<reference evidence="1" key="1">
    <citation type="submission" date="2014-11" db="EMBL/GenBank/DDBJ databases">
        <authorList>
            <person name="Amaro Gonzalez C."/>
        </authorList>
    </citation>
    <scope>NUCLEOTIDE SEQUENCE</scope>
</reference>
<dbReference type="AlphaFoldDB" id="A0A0E9RE10"/>
<accession>A0A0E9RE10</accession>
<name>A0A0E9RE10_ANGAN</name>
<reference evidence="1" key="2">
    <citation type="journal article" date="2015" name="Fish Shellfish Immunol.">
        <title>Early steps in the European eel (Anguilla anguilla)-Vibrio vulnificus interaction in the gills: Role of the RtxA13 toxin.</title>
        <authorList>
            <person name="Callol A."/>
            <person name="Pajuelo D."/>
            <person name="Ebbesson L."/>
            <person name="Teles M."/>
            <person name="MacKenzie S."/>
            <person name="Amaro C."/>
        </authorList>
    </citation>
    <scope>NUCLEOTIDE SEQUENCE</scope>
</reference>
<dbReference type="EMBL" id="GBXM01081268">
    <property type="protein sequence ID" value="JAH27309.1"/>
    <property type="molecule type" value="Transcribed_RNA"/>
</dbReference>
<evidence type="ECO:0000313" key="1">
    <source>
        <dbReference type="EMBL" id="JAH27309.1"/>
    </source>
</evidence>
<proteinExistence type="predicted"/>
<organism evidence="1">
    <name type="scientific">Anguilla anguilla</name>
    <name type="common">European freshwater eel</name>
    <name type="synonym">Muraena anguilla</name>
    <dbReference type="NCBI Taxonomy" id="7936"/>
    <lineage>
        <taxon>Eukaryota</taxon>
        <taxon>Metazoa</taxon>
        <taxon>Chordata</taxon>
        <taxon>Craniata</taxon>
        <taxon>Vertebrata</taxon>
        <taxon>Euteleostomi</taxon>
        <taxon>Actinopterygii</taxon>
        <taxon>Neopterygii</taxon>
        <taxon>Teleostei</taxon>
        <taxon>Anguilliformes</taxon>
        <taxon>Anguillidae</taxon>
        <taxon>Anguilla</taxon>
    </lineage>
</organism>